<evidence type="ECO:0000313" key="2">
    <source>
        <dbReference type="EMBL" id="KAK8177488.1"/>
    </source>
</evidence>
<comment type="caution">
    <text evidence="2">The sequence shown here is derived from an EMBL/GenBank/DDBJ whole genome shotgun (WGS) entry which is preliminary data.</text>
</comment>
<keyword evidence="3" id="KW-1185">Reference proteome</keyword>
<accession>A0ABR1Y6G4</accession>
<evidence type="ECO:0000256" key="1">
    <source>
        <dbReference type="SAM" id="MobiDB-lite"/>
    </source>
</evidence>
<feature type="compositionally biased region" description="Acidic residues" evidence="1">
    <location>
        <begin position="20"/>
        <end position="30"/>
    </location>
</feature>
<dbReference type="EMBL" id="JBBWUH010000001">
    <property type="protein sequence ID" value="KAK8177488.1"/>
    <property type="molecule type" value="Genomic_DNA"/>
</dbReference>
<sequence length="288" mass="33323">MEQPGLQEIRDACADLGRGDDEEEDDDDEDRVAKPRSMPVGMLATAIPRHFQVEREKNLIKKSEQIAAQDGHGTRVDFGDFDDSGQYVVRKIRVKVCGKWIYNYPSNKAMTRRGWMQFSIIAKDCSLEDAIHLCKSWDEFFELSALALHKYFPAGAWGTWGDDHFVKHLMYLGFFTYYKFDGADEVTGHRQTPRHAPGRRQHAALEARNFICGHVKRDDPVSRRFIQHLALMSNRLVLFARDVKTGRVLVQPPRVELWLLRQKNGFGRANRSEWKVLKKVGPELCQRY</sequence>
<protein>
    <submittedName>
        <fullName evidence="2">Uncharacterized protein</fullName>
    </submittedName>
</protein>
<proteinExistence type="predicted"/>
<name>A0ABR1Y6G4_9PEZI</name>
<dbReference type="Proteomes" id="UP001456524">
    <property type="component" value="Unassembled WGS sequence"/>
</dbReference>
<reference evidence="2 3" key="1">
    <citation type="journal article" date="2022" name="G3 (Bethesda)">
        <title>Enemy or ally: a genomic approach to elucidate the lifestyle of Phyllosticta citrichinaensis.</title>
        <authorList>
            <person name="Buijs V.A."/>
            <person name="Groenewald J.Z."/>
            <person name="Haridas S."/>
            <person name="LaButti K.M."/>
            <person name="Lipzen A."/>
            <person name="Martin F.M."/>
            <person name="Barry K."/>
            <person name="Grigoriev I.V."/>
            <person name="Crous P.W."/>
            <person name="Seidl M.F."/>
        </authorList>
    </citation>
    <scope>NUCLEOTIDE SEQUENCE [LARGE SCALE GENOMIC DNA]</scope>
    <source>
        <strain evidence="2 3">CBS 129764</strain>
    </source>
</reference>
<evidence type="ECO:0000313" key="3">
    <source>
        <dbReference type="Proteomes" id="UP001456524"/>
    </source>
</evidence>
<feature type="region of interest" description="Disordered" evidence="1">
    <location>
        <begin position="1"/>
        <end position="37"/>
    </location>
</feature>
<organism evidence="2 3">
    <name type="scientific">Phyllosticta citrichinensis</name>
    <dbReference type="NCBI Taxonomy" id="1130410"/>
    <lineage>
        <taxon>Eukaryota</taxon>
        <taxon>Fungi</taxon>
        <taxon>Dikarya</taxon>
        <taxon>Ascomycota</taxon>
        <taxon>Pezizomycotina</taxon>
        <taxon>Dothideomycetes</taxon>
        <taxon>Dothideomycetes incertae sedis</taxon>
        <taxon>Botryosphaeriales</taxon>
        <taxon>Phyllostictaceae</taxon>
        <taxon>Phyllosticta</taxon>
    </lineage>
</organism>
<feature type="compositionally biased region" description="Basic and acidic residues" evidence="1">
    <location>
        <begin position="8"/>
        <end position="19"/>
    </location>
</feature>
<gene>
    <name evidence="2" type="ORF">IWX90DRAFT_447605</name>
</gene>